<gene>
    <name evidence="2" type="ORF">GSLYS_00014335001</name>
</gene>
<accession>A0AAV2I1Z8</accession>
<dbReference type="InterPro" id="IPR016186">
    <property type="entry name" value="C-type_lectin-like/link_sf"/>
</dbReference>
<dbReference type="InterPro" id="IPR016187">
    <property type="entry name" value="CTDL_fold"/>
</dbReference>
<feature type="domain" description="C-type lectin" evidence="1">
    <location>
        <begin position="175"/>
        <end position="247"/>
    </location>
</feature>
<reference evidence="2 3" key="1">
    <citation type="submission" date="2024-04" db="EMBL/GenBank/DDBJ databases">
        <authorList>
            <consortium name="Genoscope - CEA"/>
            <person name="William W."/>
        </authorList>
    </citation>
    <scope>NUCLEOTIDE SEQUENCE [LARGE SCALE GENOMIC DNA]</scope>
</reference>
<feature type="non-terminal residue" evidence="2">
    <location>
        <position position="247"/>
    </location>
</feature>
<dbReference type="EMBL" id="CAXITT010000394">
    <property type="protein sequence ID" value="CAL1540686.1"/>
    <property type="molecule type" value="Genomic_DNA"/>
</dbReference>
<feature type="non-terminal residue" evidence="2">
    <location>
        <position position="1"/>
    </location>
</feature>
<dbReference type="Pfam" id="PF00059">
    <property type="entry name" value="Lectin_C"/>
    <property type="match status" value="1"/>
</dbReference>
<dbReference type="SUPFAM" id="SSF56436">
    <property type="entry name" value="C-type lectin-like"/>
    <property type="match status" value="1"/>
</dbReference>
<keyword evidence="3" id="KW-1185">Reference proteome</keyword>
<evidence type="ECO:0000313" key="3">
    <source>
        <dbReference type="Proteomes" id="UP001497497"/>
    </source>
</evidence>
<evidence type="ECO:0000259" key="1">
    <source>
        <dbReference type="PROSITE" id="PS50041"/>
    </source>
</evidence>
<organism evidence="2 3">
    <name type="scientific">Lymnaea stagnalis</name>
    <name type="common">Great pond snail</name>
    <name type="synonym">Helix stagnalis</name>
    <dbReference type="NCBI Taxonomy" id="6523"/>
    <lineage>
        <taxon>Eukaryota</taxon>
        <taxon>Metazoa</taxon>
        <taxon>Spiralia</taxon>
        <taxon>Lophotrochozoa</taxon>
        <taxon>Mollusca</taxon>
        <taxon>Gastropoda</taxon>
        <taxon>Heterobranchia</taxon>
        <taxon>Euthyneura</taxon>
        <taxon>Panpulmonata</taxon>
        <taxon>Hygrophila</taxon>
        <taxon>Lymnaeoidea</taxon>
        <taxon>Lymnaeidae</taxon>
        <taxon>Lymnaea</taxon>
    </lineage>
</organism>
<comment type="caution">
    <text evidence="2">The sequence shown here is derived from an EMBL/GenBank/DDBJ whole genome shotgun (WGS) entry which is preliminary data.</text>
</comment>
<dbReference type="AlphaFoldDB" id="A0AAV2I1Z8"/>
<dbReference type="CDD" id="cd00037">
    <property type="entry name" value="CLECT"/>
    <property type="match status" value="1"/>
</dbReference>
<dbReference type="Gene3D" id="3.10.100.10">
    <property type="entry name" value="Mannose-Binding Protein A, subunit A"/>
    <property type="match status" value="1"/>
</dbReference>
<sequence>RAPLPDLLKINTEMKKEIVVMKIILIALLDVTVVRVAAEVKLTSLLKITDLNLALHPINITTYSVTLGSCALNCRNSQKKCCSFYYNKATRLCTMGYWIIPSQTTRNEMTELYSLGLFCDPTNASSVCTRNKMSCDSNDGFTLSIQTQADPMILKTFCNTTANFKVVTKGGTTVCVWIANIHTSYTTARAACIAEGANLYTFKTTEKANILQDLGQFLRGYYWIGLNKIENEVVYRWADDNTSLEMS</sequence>
<proteinExistence type="predicted"/>
<name>A0AAV2I1Z8_LYMST</name>
<dbReference type="InterPro" id="IPR001304">
    <property type="entry name" value="C-type_lectin-like"/>
</dbReference>
<dbReference type="PROSITE" id="PS50041">
    <property type="entry name" value="C_TYPE_LECTIN_2"/>
    <property type="match status" value="1"/>
</dbReference>
<protein>
    <recommendedName>
        <fullName evidence="1">C-type lectin domain-containing protein</fullName>
    </recommendedName>
</protein>
<evidence type="ECO:0000313" key="2">
    <source>
        <dbReference type="EMBL" id="CAL1540686.1"/>
    </source>
</evidence>
<dbReference type="Proteomes" id="UP001497497">
    <property type="component" value="Unassembled WGS sequence"/>
</dbReference>